<feature type="chain" id="PRO_5037888420" evidence="2">
    <location>
        <begin position="28"/>
        <end position="139"/>
    </location>
</feature>
<feature type="transmembrane region" description="Helical" evidence="1">
    <location>
        <begin position="84"/>
        <end position="107"/>
    </location>
</feature>
<keyword evidence="1" id="KW-0812">Transmembrane</keyword>
<evidence type="ECO:0000313" key="4">
    <source>
        <dbReference type="Proteomes" id="UP000676246"/>
    </source>
</evidence>
<keyword evidence="4" id="KW-1185">Reference proteome</keyword>
<dbReference type="AlphaFoldDB" id="A0A940YAB3"/>
<gene>
    <name evidence="3" type="ORF">KAK03_01120</name>
</gene>
<name>A0A940YAB3_9BURK</name>
<keyword evidence="1" id="KW-1133">Transmembrane helix</keyword>
<feature type="signal peptide" evidence="2">
    <location>
        <begin position="1"/>
        <end position="27"/>
    </location>
</feature>
<keyword evidence="2" id="KW-0732">Signal</keyword>
<keyword evidence="1" id="KW-0472">Membrane</keyword>
<reference evidence="3 4" key="1">
    <citation type="submission" date="2021-04" db="EMBL/GenBank/DDBJ databases">
        <title>The genome sequence of Ideonella sp. 3Y2.</title>
        <authorList>
            <person name="Liu Y."/>
        </authorList>
    </citation>
    <scope>NUCLEOTIDE SEQUENCE [LARGE SCALE GENOMIC DNA]</scope>
    <source>
        <strain evidence="3 4">3Y2</strain>
    </source>
</reference>
<dbReference type="EMBL" id="JAGQDD010000001">
    <property type="protein sequence ID" value="MBQ0929067.1"/>
    <property type="molecule type" value="Genomic_DNA"/>
</dbReference>
<dbReference type="RefSeq" id="WP_210851254.1">
    <property type="nucleotide sequence ID" value="NZ_JAGQDD010000001.1"/>
</dbReference>
<accession>A0A940YAB3</accession>
<sequence>MARRPLRPLLPLTLALLTVLSATPVRAHRGGPSEASAALSALPVLTLVGAPLLLSVGTGVLLVKAVEVTAEGSVWVLERSADGARIVLTAAGASALAVGQALTLVAVEAGWLLVDGSRAVAVLPDAAHARLFHHQPLSR</sequence>
<feature type="transmembrane region" description="Helical" evidence="1">
    <location>
        <begin position="37"/>
        <end position="63"/>
    </location>
</feature>
<dbReference type="Proteomes" id="UP000676246">
    <property type="component" value="Unassembled WGS sequence"/>
</dbReference>
<evidence type="ECO:0000256" key="1">
    <source>
        <dbReference type="SAM" id="Phobius"/>
    </source>
</evidence>
<comment type="caution">
    <text evidence="3">The sequence shown here is derived from an EMBL/GenBank/DDBJ whole genome shotgun (WGS) entry which is preliminary data.</text>
</comment>
<evidence type="ECO:0000256" key="2">
    <source>
        <dbReference type="SAM" id="SignalP"/>
    </source>
</evidence>
<protein>
    <submittedName>
        <fullName evidence="3">Uncharacterized protein</fullName>
    </submittedName>
</protein>
<proteinExistence type="predicted"/>
<organism evidence="3 4">
    <name type="scientific">Ideonella alba</name>
    <dbReference type="NCBI Taxonomy" id="2824118"/>
    <lineage>
        <taxon>Bacteria</taxon>
        <taxon>Pseudomonadati</taxon>
        <taxon>Pseudomonadota</taxon>
        <taxon>Betaproteobacteria</taxon>
        <taxon>Burkholderiales</taxon>
        <taxon>Sphaerotilaceae</taxon>
        <taxon>Ideonella</taxon>
    </lineage>
</organism>
<evidence type="ECO:0000313" key="3">
    <source>
        <dbReference type="EMBL" id="MBQ0929067.1"/>
    </source>
</evidence>